<evidence type="ECO:0000259" key="5">
    <source>
        <dbReference type="Pfam" id="PF04073"/>
    </source>
</evidence>
<feature type="domain" description="YbaK/aminoacyl-tRNA synthetase-associated" evidence="5">
    <location>
        <begin position="37"/>
        <end position="149"/>
    </location>
</feature>
<accession>A0A212LAZ2</accession>
<evidence type="ECO:0000313" key="6">
    <source>
        <dbReference type="EMBL" id="SCM74660.1"/>
    </source>
</evidence>
<evidence type="ECO:0000256" key="2">
    <source>
        <dbReference type="ARBA" id="ARBA00022917"/>
    </source>
</evidence>
<dbReference type="CDD" id="cd00002">
    <property type="entry name" value="YbaK_deacylase"/>
    <property type="match status" value="1"/>
</dbReference>
<dbReference type="AlphaFoldDB" id="A0A212LAZ2"/>
<organism evidence="6">
    <name type="scientific">uncultured Desulfovibrio sp</name>
    <dbReference type="NCBI Taxonomy" id="167968"/>
    <lineage>
        <taxon>Bacteria</taxon>
        <taxon>Pseudomonadati</taxon>
        <taxon>Thermodesulfobacteriota</taxon>
        <taxon>Desulfovibrionia</taxon>
        <taxon>Desulfovibrionales</taxon>
        <taxon>Desulfovibrionaceae</taxon>
        <taxon>Desulfovibrio</taxon>
        <taxon>environmental samples</taxon>
    </lineage>
</organism>
<dbReference type="EMBL" id="FMJC01000002">
    <property type="protein sequence ID" value="SCM74660.1"/>
    <property type="molecule type" value="Genomic_DNA"/>
</dbReference>
<dbReference type="PIRSF" id="PIRSF006181">
    <property type="entry name" value="EbsC_YbaK"/>
    <property type="match status" value="1"/>
</dbReference>
<keyword evidence="2 4" id="KW-0648">Protein biosynthesis</keyword>
<reference evidence="6" key="1">
    <citation type="submission" date="2016-08" db="EMBL/GenBank/DDBJ databases">
        <authorList>
            <person name="Seilhamer J.J."/>
        </authorList>
    </citation>
    <scope>NUCLEOTIDE SEQUENCE</scope>
    <source>
        <strain evidence="6">86-1</strain>
    </source>
</reference>
<dbReference type="EC" id="4.2.-.-" evidence="4"/>
<evidence type="ECO:0000256" key="1">
    <source>
        <dbReference type="ARBA" id="ARBA00009798"/>
    </source>
</evidence>
<proteinExistence type="inferred from homology"/>
<dbReference type="InterPro" id="IPR036754">
    <property type="entry name" value="YbaK/aa-tRNA-synt-asso_dom_sf"/>
</dbReference>
<dbReference type="GO" id="GO:0016829">
    <property type="term" value="F:lyase activity"/>
    <property type="evidence" value="ECO:0007669"/>
    <property type="project" value="UniProtKB-KW"/>
</dbReference>
<dbReference type="InterPro" id="IPR004369">
    <property type="entry name" value="Prolyl-tRNA_editing_YbaK/EbsC"/>
</dbReference>
<comment type="similarity">
    <text evidence="1 4">Belongs to the prolyl-tRNA editing family. YbaK/EbsC subfamily.</text>
</comment>
<protein>
    <recommendedName>
        <fullName evidence="4">Cys-tRNA(Pro)/Cys-tRNA(Cys) deacylase</fullName>
        <ecNumber evidence="4">4.2.-.-</ecNumber>
    </recommendedName>
</protein>
<evidence type="ECO:0000256" key="3">
    <source>
        <dbReference type="ARBA" id="ARBA00023239"/>
    </source>
</evidence>
<evidence type="ECO:0000256" key="4">
    <source>
        <dbReference type="PIRNR" id="PIRNR006181"/>
    </source>
</evidence>
<keyword evidence="3 4" id="KW-0456">Lyase</keyword>
<dbReference type="Gene3D" id="3.90.960.10">
    <property type="entry name" value="YbaK/aminoacyl-tRNA synthetase-associated domain"/>
    <property type="match status" value="1"/>
</dbReference>
<sequence length="164" mass="17236">MAPKISKTNAARQLESLGIAHTLHQVAVDENDLSGVAMARQLEVAPDIVFKTLVARGDKTGVLMACIPAHAELNLKALAAASGNKHVEMTPLKDVRPLTGYVRGGCSPLGGKKNYPVYLDASALAHPQIYISAGLRGVQILLNPEDLVRAVNGTVAELARNPGA</sequence>
<dbReference type="InterPro" id="IPR007214">
    <property type="entry name" value="YbaK/aa-tRNA-synth-assoc-dom"/>
</dbReference>
<dbReference type="GO" id="GO:0006412">
    <property type="term" value="P:translation"/>
    <property type="evidence" value="ECO:0007669"/>
    <property type="project" value="UniProtKB-KW"/>
</dbReference>
<gene>
    <name evidence="6" type="ORF">KL86DES1_22076</name>
</gene>
<dbReference type="PANTHER" id="PTHR30411">
    <property type="entry name" value="CYTOPLASMIC PROTEIN"/>
    <property type="match status" value="1"/>
</dbReference>
<dbReference type="NCBIfam" id="TIGR00011">
    <property type="entry name" value="YbaK_EbsC"/>
    <property type="match status" value="1"/>
</dbReference>
<dbReference type="SUPFAM" id="SSF55826">
    <property type="entry name" value="YbaK/ProRS associated domain"/>
    <property type="match status" value="1"/>
</dbReference>
<name>A0A212LAZ2_9BACT</name>
<dbReference type="Pfam" id="PF04073">
    <property type="entry name" value="tRNA_edit"/>
    <property type="match status" value="1"/>
</dbReference>
<dbReference type="GO" id="GO:0002161">
    <property type="term" value="F:aminoacyl-tRNA deacylase activity"/>
    <property type="evidence" value="ECO:0007669"/>
    <property type="project" value="InterPro"/>
</dbReference>
<dbReference type="PANTHER" id="PTHR30411:SF0">
    <property type="entry name" value="CYS-TRNA(PRO)_CYS-TRNA(CYS) DEACYLASE YBAK"/>
    <property type="match status" value="1"/>
</dbReference>
<dbReference type="RefSeq" id="WP_179981269.1">
    <property type="nucleotide sequence ID" value="NZ_LT608333.1"/>
</dbReference>